<dbReference type="AlphaFoldDB" id="A0A0F8XVI5"/>
<protein>
    <submittedName>
        <fullName evidence="1">Uncharacterized protein</fullName>
    </submittedName>
</protein>
<reference evidence="1" key="1">
    <citation type="journal article" date="2015" name="Nature">
        <title>Complex archaea that bridge the gap between prokaryotes and eukaryotes.</title>
        <authorList>
            <person name="Spang A."/>
            <person name="Saw J.H."/>
            <person name="Jorgensen S.L."/>
            <person name="Zaremba-Niedzwiedzka K."/>
            <person name="Martijn J."/>
            <person name="Lind A.E."/>
            <person name="van Eijk R."/>
            <person name="Schleper C."/>
            <person name="Guy L."/>
            <person name="Ettema T.J."/>
        </authorList>
    </citation>
    <scope>NUCLEOTIDE SEQUENCE</scope>
</reference>
<gene>
    <name evidence="1" type="ORF">LCGC14_2975690</name>
</gene>
<feature type="non-terminal residue" evidence="1">
    <location>
        <position position="1"/>
    </location>
</feature>
<name>A0A0F8XVI5_9ZZZZ</name>
<dbReference type="EMBL" id="LAZR01060631">
    <property type="protein sequence ID" value="KKK65285.1"/>
    <property type="molecule type" value="Genomic_DNA"/>
</dbReference>
<proteinExistence type="predicted"/>
<organism evidence="1">
    <name type="scientific">marine sediment metagenome</name>
    <dbReference type="NCBI Taxonomy" id="412755"/>
    <lineage>
        <taxon>unclassified sequences</taxon>
        <taxon>metagenomes</taxon>
        <taxon>ecological metagenomes</taxon>
    </lineage>
</organism>
<evidence type="ECO:0000313" key="1">
    <source>
        <dbReference type="EMBL" id="KKK65285.1"/>
    </source>
</evidence>
<comment type="caution">
    <text evidence="1">The sequence shown here is derived from an EMBL/GenBank/DDBJ whole genome shotgun (WGS) entry which is preliminary data.</text>
</comment>
<accession>A0A0F8XVI5</accession>
<sequence length="353" mass="39627">GKGRGGNFFAVDLGTWEELWALDTTNRMNLVLMYLVISAGTGSDHQLSKWSTKACERYTGLGKPRAKVAVDELVSHGIIKHTERSTKAFPQYQLPRIPSDADPIFLPIALVTGLSVEASILRRVRETGDPLILRMLIDLYGMIQLDATFGVPIDALSQLPSEEYPTRKVFEIGVHAIWALRLSGTKSASGVWTRVHNEVQNPEGNWVKFWARVGVLEQIGVIYYEPWVFESAALDAEPLFPVGLEYPSSSNSHEDAEYLTQIMLSAVEGLSQERMYILENYGEDLLVPLSAHRQMPSIRGVARVRINADTPGYRFSYQQRKSQMETYYSGYVQIIKDVAKDNFGRPLNTSLPK</sequence>